<evidence type="ECO:0000259" key="2">
    <source>
        <dbReference type="PROSITE" id="PS50271"/>
    </source>
</evidence>
<keyword evidence="1" id="KW-0863">Zinc-finger</keyword>
<keyword evidence="4" id="KW-1185">Reference proteome</keyword>
<comment type="caution">
    <text evidence="3">The sequence shown here is derived from an EMBL/GenBank/DDBJ whole genome shotgun (WGS) entry which is preliminary data.</text>
</comment>
<dbReference type="EMBL" id="JAXQNO010000013">
    <property type="protein sequence ID" value="KAK4786413.1"/>
    <property type="molecule type" value="Genomic_DNA"/>
</dbReference>
<sequence length="197" mass="22321">MDDLYSVLISFDSQVTTDVFYKYYNGRRFNSLEETQHCYSLELETQRVWDYVGENYVQQPIQSKTDGKLVALNSNDGCGSFEDLEMSEALINRKVEAIVNGYNDLATQPKIAVEKAITKKLQKQQTKLDICMKEKKLLKQIGCIACVAFETARKRRGKLCSVDKANVLEVRIFALCYLVSSSSPTCIFHSCAIILGE</sequence>
<dbReference type="InterPro" id="IPR011422">
    <property type="entry name" value="BRAP2/ETP1_RRM"/>
</dbReference>
<dbReference type="InterPro" id="IPR013083">
    <property type="entry name" value="Znf_RING/FYVE/PHD"/>
</dbReference>
<dbReference type="GO" id="GO:0007265">
    <property type="term" value="P:Ras protein signal transduction"/>
    <property type="evidence" value="ECO:0007669"/>
    <property type="project" value="TreeGrafter"/>
</dbReference>
<proteinExistence type="predicted"/>
<feature type="domain" description="UBP-type" evidence="2">
    <location>
        <begin position="1"/>
        <end position="76"/>
    </location>
</feature>
<gene>
    <name evidence="3" type="ORF">SAY86_003102</name>
</gene>
<dbReference type="PANTHER" id="PTHR24007:SF7">
    <property type="entry name" value="BRCA1-ASSOCIATED PROTEIN"/>
    <property type="match status" value="1"/>
</dbReference>
<dbReference type="PROSITE" id="PS50271">
    <property type="entry name" value="ZF_UBP"/>
    <property type="match status" value="1"/>
</dbReference>
<dbReference type="Proteomes" id="UP001346149">
    <property type="component" value="Unassembled WGS sequence"/>
</dbReference>
<organism evidence="3 4">
    <name type="scientific">Trapa natans</name>
    <name type="common">Water chestnut</name>
    <dbReference type="NCBI Taxonomy" id="22666"/>
    <lineage>
        <taxon>Eukaryota</taxon>
        <taxon>Viridiplantae</taxon>
        <taxon>Streptophyta</taxon>
        <taxon>Embryophyta</taxon>
        <taxon>Tracheophyta</taxon>
        <taxon>Spermatophyta</taxon>
        <taxon>Magnoliopsida</taxon>
        <taxon>eudicotyledons</taxon>
        <taxon>Gunneridae</taxon>
        <taxon>Pentapetalae</taxon>
        <taxon>rosids</taxon>
        <taxon>malvids</taxon>
        <taxon>Myrtales</taxon>
        <taxon>Lythraceae</taxon>
        <taxon>Trapa</taxon>
    </lineage>
</organism>
<dbReference type="GO" id="GO:0061630">
    <property type="term" value="F:ubiquitin protein ligase activity"/>
    <property type="evidence" value="ECO:0007669"/>
    <property type="project" value="TreeGrafter"/>
</dbReference>
<name>A0AAN7LSJ2_TRANT</name>
<reference evidence="3 4" key="1">
    <citation type="journal article" date="2023" name="Hortic Res">
        <title>Pangenome of water caltrop reveals structural variations and asymmetric subgenome divergence after allopolyploidization.</title>
        <authorList>
            <person name="Zhang X."/>
            <person name="Chen Y."/>
            <person name="Wang L."/>
            <person name="Yuan Y."/>
            <person name="Fang M."/>
            <person name="Shi L."/>
            <person name="Lu R."/>
            <person name="Comes H.P."/>
            <person name="Ma Y."/>
            <person name="Chen Y."/>
            <person name="Huang G."/>
            <person name="Zhou Y."/>
            <person name="Zheng Z."/>
            <person name="Qiu Y."/>
        </authorList>
    </citation>
    <scope>NUCLEOTIDE SEQUENCE [LARGE SCALE GENOMIC DNA]</scope>
    <source>
        <strain evidence="3">F231</strain>
    </source>
</reference>
<dbReference type="PANTHER" id="PTHR24007">
    <property type="entry name" value="BRCA1-ASSOCIATED PROTEIN"/>
    <property type="match status" value="1"/>
</dbReference>
<dbReference type="Gene3D" id="3.30.40.10">
    <property type="entry name" value="Zinc/RING finger domain, C3HC4 (zinc finger)"/>
    <property type="match status" value="1"/>
</dbReference>
<evidence type="ECO:0000256" key="1">
    <source>
        <dbReference type="PROSITE-ProRule" id="PRU00502"/>
    </source>
</evidence>
<dbReference type="AlphaFoldDB" id="A0AAN7LSJ2"/>
<keyword evidence="1" id="KW-0479">Metal-binding</keyword>
<protein>
    <recommendedName>
        <fullName evidence="2">UBP-type domain-containing protein</fullName>
    </recommendedName>
</protein>
<dbReference type="InterPro" id="IPR001607">
    <property type="entry name" value="Znf_UBP"/>
</dbReference>
<evidence type="ECO:0000313" key="3">
    <source>
        <dbReference type="EMBL" id="KAK4786413.1"/>
    </source>
</evidence>
<evidence type="ECO:0000313" key="4">
    <source>
        <dbReference type="Proteomes" id="UP001346149"/>
    </source>
</evidence>
<dbReference type="GO" id="GO:0005737">
    <property type="term" value="C:cytoplasm"/>
    <property type="evidence" value="ECO:0007669"/>
    <property type="project" value="TreeGrafter"/>
</dbReference>
<keyword evidence="1" id="KW-0862">Zinc</keyword>
<dbReference type="SUPFAM" id="SSF57850">
    <property type="entry name" value="RING/U-box"/>
    <property type="match status" value="1"/>
</dbReference>
<dbReference type="GO" id="GO:0016567">
    <property type="term" value="P:protein ubiquitination"/>
    <property type="evidence" value="ECO:0007669"/>
    <property type="project" value="TreeGrafter"/>
</dbReference>
<dbReference type="SUPFAM" id="SSF53659">
    <property type="entry name" value="Isocitrate/Isopropylmalate dehydrogenase-like"/>
    <property type="match status" value="1"/>
</dbReference>
<accession>A0AAN7LSJ2</accession>
<dbReference type="Pfam" id="PF07576">
    <property type="entry name" value="BRAP2"/>
    <property type="match status" value="1"/>
</dbReference>
<dbReference type="GO" id="GO:0008270">
    <property type="term" value="F:zinc ion binding"/>
    <property type="evidence" value="ECO:0007669"/>
    <property type="project" value="UniProtKB-KW"/>
</dbReference>